<accession>A0A5N6J6J5</accession>
<feature type="region of interest" description="Disordered" evidence="1">
    <location>
        <begin position="1"/>
        <end position="24"/>
    </location>
</feature>
<reference evidence="2 3" key="1">
    <citation type="submission" date="2019-04" db="EMBL/GenBank/DDBJ databases">
        <title>Fungal friends and foes A comparative genomics study of 23 Aspergillus species from section Flavi.</title>
        <authorList>
            <consortium name="DOE Joint Genome Institute"/>
            <person name="Kjaerbolling I."/>
            <person name="Vesth T.C."/>
            <person name="Frisvad J.C."/>
            <person name="Nybo J.L."/>
            <person name="Theobald S."/>
            <person name="Kildgaard S."/>
            <person name="Petersen T.I."/>
            <person name="Kuo A."/>
            <person name="Sato A."/>
            <person name="Lyhne E.K."/>
            <person name="Kogle M.E."/>
            <person name="Wiebenga A."/>
            <person name="Kun R.S."/>
            <person name="Lubbers R.J."/>
            <person name="Makela M.R."/>
            <person name="Barry K."/>
            <person name="Chovatia M."/>
            <person name="Clum A."/>
            <person name="Daum C."/>
            <person name="Haridas S."/>
            <person name="He G."/>
            <person name="LaButti K."/>
            <person name="Lipzen A."/>
            <person name="Mondo S."/>
            <person name="Pangilinan J."/>
            <person name="Riley R."/>
            <person name="Salamov A."/>
            <person name="Simmons B.A."/>
            <person name="Magnuson J.K."/>
            <person name="Henrissat B."/>
            <person name="Mortensen U.H."/>
            <person name="Larsen T.O."/>
            <person name="De vries R.P."/>
            <person name="Grigoriev I.V."/>
            <person name="Machida M."/>
            <person name="Baker S.E."/>
            <person name="Andersen M.R."/>
        </authorList>
    </citation>
    <scope>NUCLEOTIDE SEQUENCE [LARGE SCALE GENOMIC DNA]</scope>
    <source>
        <strain evidence="2 3">CBS 117635</strain>
    </source>
</reference>
<keyword evidence="3" id="KW-1185">Reference proteome</keyword>
<feature type="compositionally biased region" description="Basic and acidic residues" evidence="1">
    <location>
        <begin position="1"/>
        <end position="11"/>
    </location>
</feature>
<protein>
    <submittedName>
        <fullName evidence="2">Uncharacterized protein</fullName>
    </submittedName>
</protein>
<evidence type="ECO:0000313" key="3">
    <source>
        <dbReference type="Proteomes" id="UP000326289"/>
    </source>
</evidence>
<gene>
    <name evidence="2" type="ORF">BDV30DRAFT_91663</name>
</gene>
<evidence type="ECO:0000256" key="1">
    <source>
        <dbReference type="SAM" id="MobiDB-lite"/>
    </source>
</evidence>
<evidence type="ECO:0000313" key="2">
    <source>
        <dbReference type="EMBL" id="KAB8274492.1"/>
    </source>
</evidence>
<sequence>MNTPRGEREGKALVPMGTFPHTSSTCTQSEPPFGLLLIYNVLISNGFWHRGQGVRFSFYKITGTPP</sequence>
<proteinExistence type="predicted"/>
<dbReference type="Proteomes" id="UP000326289">
    <property type="component" value="Unassembled WGS sequence"/>
</dbReference>
<dbReference type="AlphaFoldDB" id="A0A5N6J6J5"/>
<dbReference type="EMBL" id="ML732788">
    <property type="protein sequence ID" value="KAB8274492.1"/>
    <property type="molecule type" value="Genomic_DNA"/>
</dbReference>
<organism evidence="2 3">
    <name type="scientific">Aspergillus minisclerotigenes</name>
    <dbReference type="NCBI Taxonomy" id="656917"/>
    <lineage>
        <taxon>Eukaryota</taxon>
        <taxon>Fungi</taxon>
        <taxon>Dikarya</taxon>
        <taxon>Ascomycota</taxon>
        <taxon>Pezizomycotina</taxon>
        <taxon>Eurotiomycetes</taxon>
        <taxon>Eurotiomycetidae</taxon>
        <taxon>Eurotiales</taxon>
        <taxon>Aspergillaceae</taxon>
        <taxon>Aspergillus</taxon>
        <taxon>Aspergillus subgen. Circumdati</taxon>
    </lineage>
</organism>
<name>A0A5N6J6J5_9EURO</name>